<evidence type="ECO:0008006" key="2">
    <source>
        <dbReference type="Google" id="ProtNLM"/>
    </source>
</evidence>
<sequence length="357" mass="40092">MNKYFERGIILISIIIVNLGLAQDEFFEPGYTIGGYGELHYNSSQAGDADASKKMDFHRFIIFYGYNWTEKWSFKSEVELEHNYVKGGNGELELEQAYVNYHTDKFGFQAGVVLPSVGLINEFHEPPLFLSVERPEYSKYIIPTTWFGNGFAIYGMANGLSWKAVIHEGLNGDGIASKWSDGIRSGRQKGYKANAKELLYNGRIAYIGISGLRIGGSFSTTNALSSDEAVKPIGVSLMEFHGKYDANGIMAVAEYGNISYTNHSAKSSSGYYVDFGYDISKMLNVKGKLYPWIRITDINPGVDHVDEDSKHYGKMMFGLTFKPIDQIAFKFDYGTKTYAEKEKDKLTLMNFGVGYNF</sequence>
<proteinExistence type="predicted"/>
<name>A0A381W0P5_9ZZZZ</name>
<gene>
    <name evidence="1" type="ORF">METZ01_LOCUS98301</name>
</gene>
<dbReference type="EMBL" id="UINC01010197">
    <property type="protein sequence ID" value="SVA45447.1"/>
    <property type="molecule type" value="Genomic_DNA"/>
</dbReference>
<evidence type="ECO:0000313" key="1">
    <source>
        <dbReference type="EMBL" id="SVA45447.1"/>
    </source>
</evidence>
<dbReference type="AlphaFoldDB" id="A0A381W0P5"/>
<dbReference type="InterPro" id="IPR023614">
    <property type="entry name" value="Porin_dom_sf"/>
</dbReference>
<dbReference type="SUPFAM" id="SSF56935">
    <property type="entry name" value="Porins"/>
    <property type="match status" value="1"/>
</dbReference>
<reference evidence="1" key="1">
    <citation type="submission" date="2018-05" db="EMBL/GenBank/DDBJ databases">
        <authorList>
            <person name="Lanie J.A."/>
            <person name="Ng W.-L."/>
            <person name="Kazmierczak K.M."/>
            <person name="Andrzejewski T.M."/>
            <person name="Davidsen T.M."/>
            <person name="Wayne K.J."/>
            <person name="Tettelin H."/>
            <person name="Glass J.I."/>
            <person name="Rusch D."/>
            <person name="Podicherti R."/>
            <person name="Tsui H.-C.T."/>
            <person name="Winkler M.E."/>
        </authorList>
    </citation>
    <scope>NUCLEOTIDE SEQUENCE</scope>
</reference>
<organism evidence="1">
    <name type="scientific">marine metagenome</name>
    <dbReference type="NCBI Taxonomy" id="408172"/>
    <lineage>
        <taxon>unclassified sequences</taxon>
        <taxon>metagenomes</taxon>
        <taxon>ecological metagenomes</taxon>
    </lineage>
</organism>
<accession>A0A381W0P5</accession>
<protein>
    <recommendedName>
        <fullName evidence="2">Porin domain-containing protein</fullName>
    </recommendedName>
</protein>
<dbReference type="Gene3D" id="2.40.160.10">
    <property type="entry name" value="Porin"/>
    <property type="match status" value="1"/>
</dbReference>